<organism evidence="2 3">
    <name type="scientific">Stylosanthes scabra</name>
    <dbReference type="NCBI Taxonomy" id="79078"/>
    <lineage>
        <taxon>Eukaryota</taxon>
        <taxon>Viridiplantae</taxon>
        <taxon>Streptophyta</taxon>
        <taxon>Embryophyta</taxon>
        <taxon>Tracheophyta</taxon>
        <taxon>Spermatophyta</taxon>
        <taxon>Magnoliopsida</taxon>
        <taxon>eudicotyledons</taxon>
        <taxon>Gunneridae</taxon>
        <taxon>Pentapetalae</taxon>
        <taxon>rosids</taxon>
        <taxon>fabids</taxon>
        <taxon>Fabales</taxon>
        <taxon>Fabaceae</taxon>
        <taxon>Papilionoideae</taxon>
        <taxon>50 kb inversion clade</taxon>
        <taxon>dalbergioids sensu lato</taxon>
        <taxon>Dalbergieae</taxon>
        <taxon>Pterocarpus clade</taxon>
        <taxon>Stylosanthes</taxon>
    </lineage>
</organism>
<dbReference type="EMBL" id="JASCZI010069893">
    <property type="protein sequence ID" value="MED6142440.1"/>
    <property type="molecule type" value="Genomic_DNA"/>
</dbReference>
<sequence>FSLLTLNLKNLGFNLASEKKRNPQHSLDDSFSRKTLSTHHRHLHHYSPSPLKTHLEKTQPHRRRYSPSPLTVVVIHPHHSPLLGSPPTSPLVTSLRGSPPLYVTTTHSLILFRS</sequence>
<keyword evidence="3" id="KW-1185">Reference proteome</keyword>
<feature type="compositionally biased region" description="Basic residues" evidence="1">
    <location>
        <begin position="36"/>
        <end position="45"/>
    </location>
</feature>
<accession>A0ABU6T1A3</accession>
<reference evidence="2 3" key="1">
    <citation type="journal article" date="2023" name="Plants (Basel)">
        <title>Bridging the Gap: Combining Genomics and Transcriptomics Approaches to Understand Stylosanthes scabra, an Orphan Legume from the Brazilian Caatinga.</title>
        <authorList>
            <person name="Ferreira-Neto J.R.C."/>
            <person name="da Silva M.D."/>
            <person name="Binneck E."/>
            <person name="de Melo N.F."/>
            <person name="da Silva R.H."/>
            <person name="de Melo A.L.T.M."/>
            <person name="Pandolfi V."/>
            <person name="Bustamante F.O."/>
            <person name="Brasileiro-Vidal A.C."/>
            <person name="Benko-Iseppon A.M."/>
        </authorList>
    </citation>
    <scope>NUCLEOTIDE SEQUENCE [LARGE SCALE GENOMIC DNA]</scope>
    <source>
        <tissue evidence="2">Leaves</tissue>
    </source>
</reference>
<proteinExistence type="predicted"/>
<feature type="non-terminal residue" evidence="2">
    <location>
        <position position="1"/>
    </location>
</feature>
<gene>
    <name evidence="2" type="ORF">PIB30_113677</name>
</gene>
<feature type="compositionally biased region" description="Basic and acidic residues" evidence="1">
    <location>
        <begin position="17"/>
        <end position="32"/>
    </location>
</feature>
<dbReference type="Proteomes" id="UP001341840">
    <property type="component" value="Unassembled WGS sequence"/>
</dbReference>
<evidence type="ECO:0000313" key="2">
    <source>
        <dbReference type="EMBL" id="MED6142440.1"/>
    </source>
</evidence>
<name>A0ABU6T1A3_9FABA</name>
<protein>
    <submittedName>
        <fullName evidence="2">Uncharacterized protein</fullName>
    </submittedName>
</protein>
<evidence type="ECO:0000256" key="1">
    <source>
        <dbReference type="SAM" id="MobiDB-lite"/>
    </source>
</evidence>
<comment type="caution">
    <text evidence="2">The sequence shown here is derived from an EMBL/GenBank/DDBJ whole genome shotgun (WGS) entry which is preliminary data.</text>
</comment>
<feature type="region of interest" description="Disordered" evidence="1">
    <location>
        <begin position="17"/>
        <end position="65"/>
    </location>
</feature>
<evidence type="ECO:0000313" key="3">
    <source>
        <dbReference type="Proteomes" id="UP001341840"/>
    </source>
</evidence>